<dbReference type="Proteomes" id="UP000644507">
    <property type="component" value="Unassembled WGS sequence"/>
</dbReference>
<name>A0A918TP99_9BACT</name>
<keyword evidence="2" id="KW-1185">Reference proteome</keyword>
<reference evidence="1" key="2">
    <citation type="submission" date="2020-09" db="EMBL/GenBank/DDBJ databases">
        <authorList>
            <person name="Sun Q."/>
            <person name="Kim S."/>
        </authorList>
    </citation>
    <scope>NUCLEOTIDE SEQUENCE</scope>
    <source>
        <strain evidence="1">KCTC 12988</strain>
    </source>
</reference>
<sequence>MAFALLLLAFLGGYLWVQSYLRSDEFRQQLAQHIGSAVKGKATVGEIEWQGAAMEVEELGLLSRQAGDWEIADVSTKIDLGGIWNRTWLIPEIRMREATSRWDFRQEIAKPDEPVAKPAVAKTTSAGKGSRLLPNRTEVHQVRVDDYAGEVLTDGGSYRWKGMTLECEPRQQLSTLVTLRGGRLLTPHKGFEELELKSADLAIRKDGIEMTRSDWSVDGMGELGLTAGVDDEGRKLKAEFEDWQFIQMLPPELAPFFAGTLNGEILWMQNLDSERDTVFGGVELKDGVIQGVPFMNRLAAYAGSARLRKLTLEEARATVHKSGDRWEVKDLVLFDKGLLRVEGQLTTEGEALSGRLHLGVPPGLLAHIPGAEEKVFLRENQGLLWTPVEISGTLKHPKEDLSERMIRAAGERMFEMIPETGLWALRYGTQAMDESTAVLLENQGLILEEGTRAVEEVIEQGSGVVEEGVRTGFGILNGILGGEEE</sequence>
<gene>
    <name evidence="1" type="ORF">GCM10007100_21960</name>
</gene>
<evidence type="ECO:0000313" key="2">
    <source>
        <dbReference type="Proteomes" id="UP000644507"/>
    </source>
</evidence>
<reference evidence="1" key="1">
    <citation type="journal article" date="2014" name="Int. J. Syst. Evol. Microbiol.">
        <title>Complete genome sequence of Corynebacterium casei LMG S-19264T (=DSM 44701T), isolated from a smear-ripened cheese.</title>
        <authorList>
            <consortium name="US DOE Joint Genome Institute (JGI-PGF)"/>
            <person name="Walter F."/>
            <person name="Albersmeier A."/>
            <person name="Kalinowski J."/>
            <person name="Ruckert C."/>
        </authorList>
    </citation>
    <scope>NUCLEOTIDE SEQUENCE</scope>
    <source>
        <strain evidence="1">KCTC 12988</strain>
    </source>
</reference>
<dbReference type="RefSeq" id="WP_377047501.1">
    <property type="nucleotide sequence ID" value="NZ_JBHLZH010000007.1"/>
</dbReference>
<comment type="caution">
    <text evidence="1">The sequence shown here is derived from an EMBL/GenBank/DDBJ whole genome shotgun (WGS) entry which is preliminary data.</text>
</comment>
<accession>A0A918TP99</accession>
<evidence type="ECO:0000313" key="1">
    <source>
        <dbReference type="EMBL" id="GHC55067.1"/>
    </source>
</evidence>
<dbReference type="EMBL" id="BMXI01000009">
    <property type="protein sequence ID" value="GHC55067.1"/>
    <property type="molecule type" value="Genomic_DNA"/>
</dbReference>
<protein>
    <submittedName>
        <fullName evidence="1">Uncharacterized protein</fullName>
    </submittedName>
</protein>
<proteinExistence type="predicted"/>
<dbReference type="AlphaFoldDB" id="A0A918TP99"/>
<organism evidence="1 2">
    <name type="scientific">Roseibacillus persicicus</name>
    <dbReference type="NCBI Taxonomy" id="454148"/>
    <lineage>
        <taxon>Bacteria</taxon>
        <taxon>Pseudomonadati</taxon>
        <taxon>Verrucomicrobiota</taxon>
        <taxon>Verrucomicrobiia</taxon>
        <taxon>Verrucomicrobiales</taxon>
        <taxon>Verrucomicrobiaceae</taxon>
        <taxon>Roseibacillus</taxon>
    </lineage>
</organism>